<reference evidence="2" key="1">
    <citation type="journal article" date="2015" name="Nature">
        <title>Complex archaea that bridge the gap between prokaryotes and eukaryotes.</title>
        <authorList>
            <person name="Spang A."/>
            <person name="Saw J.H."/>
            <person name="Jorgensen S.L."/>
            <person name="Zaremba-Niedzwiedzka K."/>
            <person name="Martijn J."/>
            <person name="Lind A.E."/>
            <person name="van Eijk R."/>
            <person name="Schleper C."/>
            <person name="Guy L."/>
            <person name="Ettema T.J."/>
        </authorList>
    </citation>
    <scope>NUCLEOTIDE SEQUENCE</scope>
</reference>
<dbReference type="EMBL" id="LAZR01000399">
    <property type="protein sequence ID" value="KKN70673.1"/>
    <property type="molecule type" value="Genomic_DNA"/>
</dbReference>
<name>A0A0F9VY74_9ZZZZ</name>
<dbReference type="InterPro" id="IPR019096">
    <property type="entry name" value="YopX_protein"/>
</dbReference>
<proteinExistence type="predicted"/>
<dbReference type="InterPro" id="IPR023385">
    <property type="entry name" value="YopX-like_C"/>
</dbReference>
<accession>A0A0F9VY74</accession>
<evidence type="ECO:0000259" key="1">
    <source>
        <dbReference type="Pfam" id="PF09643"/>
    </source>
</evidence>
<gene>
    <name evidence="2" type="ORF">LCGC14_0428280</name>
</gene>
<sequence>MRELKFRLIRDGKHIQGYEKWVDGVPNKDTGYWATPPQWIYSRDNVLWSNPEIFHDSKDQFTGRKDKNGVEVYEGDIIDQYPGTEWTHIRTVKWNQKRCGYWLYNLNGEPHLDLTSFREELEIIGNVHQDSHLLTNQN</sequence>
<dbReference type="Gene3D" id="2.30.30.290">
    <property type="entry name" value="YopX-like domains"/>
    <property type="match status" value="1"/>
</dbReference>
<comment type="caution">
    <text evidence="2">The sequence shown here is derived from an EMBL/GenBank/DDBJ whole genome shotgun (WGS) entry which is preliminary data.</text>
</comment>
<evidence type="ECO:0000313" key="2">
    <source>
        <dbReference type="EMBL" id="KKN70673.1"/>
    </source>
</evidence>
<organism evidence="2">
    <name type="scientific">marine sediment metagenome</name>
    <dbReference type="NCBI Taxonomy" id="412755"/>
    <lineage>
        <taxon>unclassified sequences</taxon>
        <taxon>metagenomes</taxon>
        <taxon>ecological metagenomes</taxon>
    </lineage>
</organism>
<dbReference type="SUPFAM" id="SSF159006">
    <property type="entry name" value="YopX-like"/>
    <property type="match status" value="1"/>
</dbReference>
<dbReference type="Pfam" id="PF09643">
    <property type="entry name" value="YopX"/>
    <property type="match status" value="1"/>
</dbReference>
<protein>
    <recommendedName>
        <fullName evidence="1">YopX protein domain-containing protein</fullName>
    </recommendedName>
</protein>
<dbReference type="AlphaFoldDB" id="A0A0F9VY74"/>
<feature type="domain" description="YopX protein" evidence="1">
    <location>
        <begin position="59"/>
        <end position="134"/>
    </location>
</feature>